<sequence length="128" mass="14903">MQMALHVALWTMPANFYPPMHQVVLQVNHQQHLQVIVQEVLISLEVLTALRQHAVRMFQVTPATMIEQSMQVASFVPPVNTLYTFLLHLRQRDLLQAGQPVGANLRLQRVLLAVRVVRRRRNDDRRPR</sequence>
<dbReference type="Proteomes" id="UP000887574">
    <property type="component" value="Unplaced"/>
</dbReference>
<organism evidence="1 2">
    <name type="scientific">Ditylenchus dipsaci</name>
    <dbReference type="NCBI Taxonomy" id="166011"/>
    <lineage>
        <taxon>Eukaryota</taxon>
        <taxon>Metazoa</taxon>
        <taxon>Ecdysozoa</taxon>
        <taxon>Nematoda</taxon>
        <taxon>Chromadorea</taxon>
        <taxon>Rhabditida</taxon>
        <taxon>Tylenchina</taxon>
        <taxon>Tylenchomorpha</taxon>
        <taxon>Sphaerularioidea</taxon>
        <taxon>Anguinidae</taxon>
        <taxon>Anguininae</taxon>
        <taxon>Ditylenchus</taxon>
    </lineage>
</organism>
<name>A0A915D2Y4_9BILA</name>
<accession>A0A915D2Y4</accession>
<evidence type="ECO:0000313" key="2">
    <source>
        <dbReference type="WBParaSite" id="jg15282"/>
    </source>
</evidence>
<protein>
    <submittedName>
        <fullName evidence="2">Secreted protein</fullName>
    </submittedName>
</protein>
<dbReference type="WBParaSite" id="jg15282">
    <property type="protein sequence ID" value="jg15282"/>
    <property type="gene ID" value="jg15282"/>
</dbReference>
<proteinExistence type="predicted"/>
<dbReference type="AlphaFoldDB" id="A0A915D2Y4"/>
<keyword evidence="1" id="KW-1185">Reference proteome</keyword>
<reference evidence="2" key="1">
    <citation type="submission" date="2022-11" db="UniProtKB">
        <authorList>
            <consortium name="WormBaseParasite"/>
        </authorList>
    </citation>
    <scope>IDENTIFICATION</scope>
</reference>
<evidence type="ECO:0000313" key="1">
    <source>
        <dbReference type="Proteomes" id="UP000887574"/>
    </source>
</evidence>